<dbReference type="HOGENOM" id="CLU_2905499_0_0_1"/>
<organism evidence="1 2">
    <name type="scientific">Scleroderma citrinum Foug A</name>
    <dbReference type="NCBI Taxonomy" id="1036808"/>
    <lineage>
        <taxon>Eukaryota</taxon>
        <taxon>Fungi</taxon>
        <taxon>Dikarya</taxon>
        <taxon>Basidiomycota</taxon>
        <taxon>Agaricomycotina</taxon>
        <taxon>Agaricomycetes</taxon>
        <taxon>Agaricomycetidae</taxon>
        <taxon>Boletales</taxon>
        <taxon>Sclerodermatineae</taxon>
        <taxon>Sclerodermataceae</taxon>
        <taxon>Scleroderma</taxon>
    </lineage>
</organism>
<protein>
    <submittedName>
        <fullName evidence="1">Uncharacterized protein</fullName>
    </submittedName>
</protein>
<evidence type="ECO:0000313" key="1">
    <source>
        <dbReference type="EMBL" id="KIM59614.1"/>
    </source>
</evidence>
<name>A0A0C3DTX2_9AGAM</name>
<evidence type="ECO:0000313" key="2">
    <source>
        <dbReference type="Proteomes" id="UP000053989"/>
    </source>
</evidence>
<dbReference type="EMBL" id="KN822071">
    <property type="protein sequence ID" value="KIM59614.1"/>
    <property type="molecule type" value="Genomic_DNA"/>
</dbReference>
<proteinExistence type="predicted"/>
<gene>
    <name evidence="1" type="ORF">SCLCIDRAFT_1217565</name>
</gene>
<dbReference type="InParanoid" id="A0A0C3DTX2"/>
<dbReference type="AlphaFoldDB" id="A0A0C3DTX2"/>
<accession>A0A0C3DTX2</accession>
<reference evidence="1 2" key="1">
    <citation type="submission" date="2014-04" db="EMBL/GenBank/DDBJ databases">
        <authorList>
            <consortium name="DOE Joint Genome Institute"/>
            <person name="Kuo A."/>
            <person name="Kohler A."/>
            <person name="Nagy L.G."/>
            <person name="Floudas D."/>
            <person name="Copeland A."/>
            <person name="Barry K.W."/>
            <person name="Cichocki N."/>
            <person name="Veneault-Fourrey C."/>
            <person name="LaButti K."/>
            <person name="Lindquist E.A."/>
            <person name="Lipzen A."/>
            <person name="Lundell T."/>
            <person name="Morin E."/>
            <person name="Murat C."/>
            <person name="Sun H."/>
            <person name="Tunlid A."/>
            <person name="Henrissat B."/>
            <person name="Grigoriev I.V."/>
            <person name="Hibbett D.S."/>
            <person name="Martin F."/>
            <person name="Nordberg H.P."/>
            <person name="Cantor M.N."/>
            <person name="Hua S.X."/>
        </authorList>
    </citation>
    <scope>NUCLEOTIDE SEQUENCE [LARGE SCALE GENOMIC DNA]</scope>
    <source>
        <strain evidence="1 2">Foug A</strain>
    </source>
</reference>
<dbReference type="Proteomes" id="UP000053989">
    <property type="component" value="Unassembled WGS sequence"/>
</dbReference>
<keyword evidence="2" id="KW-1185">Reference proteome</keyword>
<sequence length="62" mass="7229">MVTLRGDKKLWNVDVVMAIQSNWFSLVDQRLICVEKQDRWWPNGTYSEEQDQGVSNGTQQLS</sequence>
<reference evidence="2" key="2">
    <citation type="submission" date="2015-01" db="EMBL/GenBank/DDBJ databases">
        <title>Evolutionary Origins and Diversification of the Mycorrhizal Mutualists.</title>
        <authorList>
            <consortium name="DOE Joint Genome Institute"/>
            <consortium name="Mycorrhizal Genomics Consortium"/>
            <person name="Kohler A."/>
            <person name="Kuo A."/>
            <person name="Nagy L.G."/>
            <person name="Floudas D."/>
            <person name="Copeland A."/>
            <person name="Barry K.W."/>
            <person name="Cichocki N."/>
            <person name="Veneault-Fourrey C."/>
            <person name="LaButti K."/>
            <person name="Lindquist E.A."/>
            <person name="Lipzen A."/>
            <person name="Lundell T."/>
            <person name="Morin E."/>
            <person name="Murat C."/>
            <person name="Riley R."/>
            <person name="Ohm R."/>
            <person name="Sun H."/>
            <person name="Tunlid A."/>
            <person name="Henrissat B."/>
            <person name="Grigoriev I.V."/>
            <person name="Hibbett D.S."/>
            <person name="Martin F."/>
        </authorList>
    </citation>
    <scope>NUCLEOTIDE SEQUENCE [LARGE SCALE GENOMIC DNA]</scope>
    <source>
        <strain evidence="2">Foug A</strain>
    </source>
</reference>